<evidence type="ECO:0000313" key="3">
    <source>
        <dbReference type="Proteomes" id="UP000522163"/>
    </source>
</evidence>
<evidence type="ECO:0000256" key="1">
    <source>
        <dbReference type="SAM" id="MobiDB-lite"/>
    </source>
</evidence>
<proteinExistence type="predicted"/>
<protein>
    <submittedName>
        <fullName evidence="2">Uncharacterized protein</fullName>
    </submittedName>
</protein>
<comment type="caution">
    <text evidence="2">The sequence shown here is derived from an EMBL/GenBank/DDBJ whole genome shotgun (WGS) entry which is preliminary data.</text>
</comment>
<evidence type="ECO:0000313" key="2">
    <source>
        <dbReference type="EMBL" id="MBB6040495.1"/>
    </source>
</evidence>
<sequence length="36" mass="4112">MQNKRDIGLGIVNLKSLEGVRNGRTKRKTEQKKGEE</sequence>
<dbReference type="AlphaFoldDB" id="A0A7W9SFN0"/>
<dbReference type="EMBL" id="JACHHH010000002">
    <property type="protein sequence ID" value="MBB6040495.1"/>
    <property type="molecule type" value="Genomic_DNA"/>
</dbReference>
<dbReference type="Proteomes" id="UP000522163">
    <property type="component" value="Unassembled WGS sequence"/>
</dbReference>
<accession>A0A7W9SFN0</accession>
<name>A0A7W9SFN0_9FIRM</name>
<gene>
    <name evidence="2" type="ORF">HNQ46_000458</name>
</gene>
<feature type="region of interest" description="Disordered" evidence="1">
    <location>
        <begin position="17"/>
        <end position="36"/>
    </location>
</feature>
<organism evidence="2 3">
    <name type="scientific">Oribacterium sinus</name>
    <dbReference type="NCBI Taxonomy" id="237576"/>
    <lineage>
        <taxon>Bacteria</taxon>
        <taxon>Bacillati</taxon>
        <taxon>Bacillota</taxon>
        <taxon>Clostridia</taxon>
        <taxon>Lachnospirales</taxon>
        <taxon>Lachnospiraceae</taxon>
        <taxon>Oribacterium</taxon>
    </lineage>
</organism>
<reference evidence="2 3" key="1">
    <citation type="submission" date="2020-08" db="EMBL/GenBank/DDBJ databases">
        <title>Genomic Encyclopedia of Type Strains, Phase IV (KMG-IV): sequencing the most valuable type-strain genomes for metagenomic binning, comparative biology and taxonomic classification.</title>
        <authorList>
            <person name="Goeker M."/>
        </authorList>
    </citation>
    <scope>NUCLEOTIDE SEQUENCE [LARGE SCALE GENOMIC DNA]</scope>
    <source>
        <strain evidence="2 3">DSM 17245</strain>
    </source>
</reference>